<evidence type="ECO:0000313" key="2">
    <source>
        <dbReference type="Proteomes" id="UP000184404"/>
    </source>
</evidence>
<dbReference type="AlphaFoldDB" id="A0A1M4W962"/>
<evidence type="ECO:0000313" key="1">
    <source>
        <dbReference type="EMBL" id="SHE77705.1"/>
    </source>
</evidence>
<proteinExistence type="predicted"/>
<keyword evidence="2" id="KW-1185">Reference proteome</keyword>
<gene>
    <name evidence="1" type="ORF">SAMN02745190_01147</name>
</gene>
<dbReference type="RefSeq" id="WP_072935228.1">
    <property type="nucleotide sequence ID" value="NZ_FQUG01000004.1"/>
</dbReference>
<dbReference type="OrthoDB" id="957952at2"/>
<protein>
    <submittedName>
        <fullName evidence="1">Uncharacterized protein</fullName>
    </submittedName>
</protein>
<sequence length="410" mass="47614">MEFTGCKLEFKLNPQSPLIHFQPDEAGATVRATELKPKLDKFLIEKFKRKNIQYKAWVSKENDNTKAEALDYKVRISAGATLYKVAVGISYSKKKNTTESYSIYYGNMGDDTIPKAGIISYPIVTIICFKSGLREQIVRYIHEFFYVTNFGTMQNKGFGGFLIDGDTPSEEKLIKAFRSKGAKGIYRMDFKGAPISLGGAEPNYAISIKMFENIKRFYSVMKSGQNFSGFGRGYARSYLFKYMHENFEIDNEKAWMKEKGISPNVEINHTRDVYQENPRPRYVRALFGKGDKVDYFKNRNLRKDEKVSIEIKSNTKSIERIPSVIQFKVIGRYIYILGMKVPEILYDKEFVFDGYTKDNKLRTPSHQDFEKTAGEFPMKDFLDKYVDYYNGQCRNDLNDMRRYEKVVKCE</sequence>
<dbReference type="STRING" id="1123243.SAMN02745190_01147"/>
<accession>A0A1M4W962</accession>
<dbReference type="Proteomes" id="UP000184404">
    <property type="component" value="Unassembled WGS sequence"/>
</dbReference>
<dbReference type="EMBL" id="FQUG01000004">
    <property type="protein sequence ID" value="SHE77705.1"/>
    <property type="molecule type" value="Genomic_DNA"/>
</dbReference>
<name>A0A1M4W962_9FIRM</name>
<organism evidence="1 2">
    <name type="scientific">Schwartzia succinivorans DSM 10502</name>
    <dbReference type="NCBI Taxonomy" id="1123243"/>
    <lineage>
        <taxon>Bacteria</taxon>
        <taxon>Bacillati</taxon>
        <taxon>Bacillota</taxon>
        <taxon>Negativicutes</taxon>
        <taxon>Selenomonadales</taxon>
        <taxon>Selenomonadaceae</taxon>
        <taxon>Schwartzia</taxon>
    </lineage>
</organism>
<reference evidence="1 2" key="1">
    <citation type="submission" date="2016-11" db="EMBL/GenBank/DDBJ databases">
        <authorList>
            <person name="Jaros S."/>
            <person name="Januszkiewicz K."/>
            <person name="Wedrychowicz H."/>
        </authorList>
    </citation>
    <scope>NUCLEOTIDE SEQUENCE [LARGE SCALE GENOMIC DNA]</scope>
    <source>
        <strain evidence="1 2">DSM 10502</strain>
    </source>
</reference>